<keyword evidence="2" id="KW-1185">Reference proteome</keyword>
<dbReference type="AlphaFoldDB" id="A0A7I8DQB8"/>
<dbReference type="KEGG" id="acht:bsdcttw_36200"/>
<proteinExistence type="predicted"/>
<gene>
    <name evidence="1" type="ORF">bsdcttw_36200</name>
</gene>
<protein>
    <submittedName>
        <fullName evidence="1">Uncharacterized protein</fullName>
    </submittedName>
</protein>
<dbReference type="EMBL" id="AP023368">
    <property type="protein sequence ID" value="BCK00580.1"/>
    <property type="molecule type" value="Genomic_DNA"/>
</dbReference>
<evidence type="ECO:0000313" key="2">
    <source>
        <dbReference type="Proteomes" id="UP000515703"/>
    </source>
</evidence>
<accession>A0A7I8DQB8</accession>
<name>A0A7I8DQB8_9FIRM</name>
<dbReference type="Proteomes" id="UP000515703">
    <property type="component" value="Chromosome"/>
</dbReference>
<reference evidence="1 2" key="2">
    <citation type="submission" date="2020-08" db="EMBL/GenBank/DDBJ databases">
        <authorList>
            <person name="Ueki A."/>
            <person name="Tonouchi A."/>
        </authorList>
    </citation>
    <scope>NUCLEOTIDE SEQUENCE [LARGE SCALE GENOMIC DNA]</scope>
    <source>
        <strain evidence="1 2">CTTW</strain>
    </source>
</reference>
<organism evidence="1 2">
    <name type="scientific">Anaerocolumna chitinilytica</name>
    <dbReference type="NCBI Taxonomy" id="1727145"/>
    <lineage>
        <taxon>Bacteria</taxon>
        <taxon>Bacillati</taxon>
        <taxon>Bacillota</taxon>
        <taxon>Clostridia</taxon>
        <taxon>Lachnospirales</taxon>
        <taxon>Lachnospiraceae</taxon>
        <taxon>Anaerocolumna</taxon>
    </lineage>
</organism>
<sequence>MLGLHGMLQILLVRYLHSLNKRFGIGLEWIAFDFYDEKYLYVEANLGSGNNPDKVCFYFTLIET</sequence>
<evidence type="ECO:0000313" key="1">
    <source>
        <dbReference type="EMBL" id="BCK00580.1"/>
    </source>
</evidence>
<reference evidence="1 2" key="1">
    <citation type="submission" date="2020-08" db="EMBL/GenBank/DDBJ databases">
        <title>Draft genome sequencing of an Anaerocolumna strain isolated from anoxic soil subjected to BSD treatment.</title>
        <authorList>
            <person name="Uek A."/>
            <person name="Tonouchi A."/>
        </authorList>
    </citation>
    <scope>NUCLEOTIDE SEQUENCE [LARGE SCALE GENOMIC DNA]</scope>
    <source>
        <strain evidence="1 2">CTTW</strain>
    </source>
</reference>